<feature type="domain" description="SAF" evidence="8">
    <location>
        <begin position="112"/>
        <end position="174"/>
    </location>
</feature>
<evidence type="ECO:0000256" key="4">
    <source>
        <dbReference type="ARBA" id="ARBA00022729"/>
    </source>
</evidence>
<evidence type="ECO:0000256" key="5">
    <source>
        <dbReference type="ARBA" id="ARBA00022764"/>
    </source>
</evidence>
<dbReference type="EMBL" id="JABFMS010000016">
    <property type="protein sequence ID" value="NUT81666.1"/>
    <property type="molecule type" value="Genomic_DNA"/>
</dbReference>
<accession>A0AAJ3FW50</accession>
<dbReference type="InterPro" id="IPR017585">
    <property type="entry name" value="SAF_FlgA"/>
</dbReference>
<evidence type="ECO:0000313" key="10">
    <source>
        <dbReference type="Proteomes" id="UP000562723"/>
    </source>
</evidence>
<dbReference type="InterPro" id="IPR039246">
    <property type="entry name" value="Flagellar_FlgA"/>
</dbReference>
<dbReference type="Gene3D" id="2.30.30.760">
    <property type="match status" value="1"/>
</dbReference>
<evidence type="ECO:0000256" key="3">
    <source>
        <dbReference type="ARBA" id="ARBA00014754"/>
    </source>
</evidence>
<organism evidence="9 10">
    <name type="scientific">Pseudomonas brassicacearum</name>
    <dbReference type="NCBI Taxonomy" id="930166"/>
    <lineage>
        <taxon>Bacteria</taxon>
        <taxon>Pseudomonadati</taxon>
        <taxon>Pseudomonadota</taxon>
        <taxon>Gammaproteobacteria</taxon>
        <taxon>Pseudomonadales</taxon>
        <taxon>Pseudomonadaceae</taxon>
        <taxon>Pseudomonas</taxon>
    </lineage>
</organism>
<keyword evidence="9" id="KW-0282">Flagellum</keyword>
<comment type="subcellular location">
    <subcellularLocation>
        <location evidence="1 7">Periplasm</location>
    </subcellularLocation>
</comment>
<dbReference type="RefSeq" id="WP_081264400.1">
    <property type="nucleotide sequence ID" value="NZ_JABFMS010000016.1"/>
</dbReference>
<gene>
    <name evidence="9" type="primary">flgA</name>
    <name evidence="9" type="ORF">HNO85_11995</name>
</gene>
<dbReference type="NCBIfam" id="TIGR03170">
    <property type="entry name" value="flgA_cterm"/>
    <property type="match status" value="1"/>
</dbReference>
<feature type="signal peptide" evidence="7">
    <location>
        <begin position="1"/>
        <end position="32"/>
    </location>
</feature>
<dbReference type="PANTHER" id="PTHR36307">
    <property type="entry name" value="FLAGELLA BASAL BODY P-RING FORMATION PROTEIN FLGA"/>
    <property type="match status" value="1"/>
</dbReference>
<keyword evidence="9" id="KW-0969">Cilium</keyword>
<name>A0AAJ3FW50_9PSED</name>
<dbReference type="SMART" id="SM00858">
    <property type="entry name" value="SAF"/>
    <property type="match status" value="1"/>
</dbReference>
<dbReference type="InterPro" id="IPR013974">
    <property type="entry name" value="SAF"/>
</dbReference>
<dbReference type="GO" id="GO:0042597">
    <property type="term" value="C:periplasmic space"/>
    <property type="evidence" value="ECO:0007669"/>
    <property type="project" value="UniProtKB-SubCell"/>
</dbReference>
<keyword evidence="7" id="KW-1005">Bacterial flagellum biogenesis</keyword>
<keyword evidence="4 7" id="KW-0732">Signal</keyword>
<dbReference type="Pfam" id="PF13144">
    <property type="entry name" value="ChapFlgA"/>
    <property type="match status" value="1"/>
</dbReference>
<dbReference type="Proteomes" id="UP000562723">
    <property type="component" value="Unassembled WGS sequence"/>
</dbReference>
<evidence type="ECO:0000313" key="9">
    <source>
        <dbReference type="EMBL" id="NUT81666.1"/>
    </source>
</evidence>
<protein>
    <recommendedName>
        <fullName evidence="3 7">Flagella basal body P-ring formation protein FlgA</fullName>
    </recommendedName>
</protein>
<keyword evidence="9" id="KW-0966">Cell projection</keyword>
<comment type="similarity">
    <text evidence="2 7">Belongs to the FlgA family.</text>
</comment>
<dbReference type="GO" id="GO:0044780">
    <property type="term" value="P:bacterial-type flagellum assembly"/>
    <property type="evidence" value="ECO:0007669"/>
    <property type="project" value="InterPro"/>
</dbReference>
<feature type="chain" id="PRO_5042317646" description="Flagella basal body P-ring formation protein FlgA" evidence="7">
    <location>
        <begin position="33"/>
        <end position="236"/>
    </location>
</feature>
<dbReference type="PANTHER" id="PTHR36307:SF1">
    <property type="entry name" value="FLAGELLA BASAL BODY P-RING FORMATION PROTEIN FLGA"/>
    <property type="match status" value="1"/>
</dbReference>
<comment type="caution">
    <text evidence="9">The sequence shown here is derived from an EMBL/GenBank/DDBJ whole genome shotgun (WGS) entry which is preliminary data.</text>
</comment>
<sequence length="236" mass="25912">MTGFFRPRALLSHVCLRQWVLIALLQNGIAMAQPSELQEQVRHLIEPRLPPRSQQVQIDIGQPAARISACERPLPYLVHPEQSVLGRVAVAVGCEGNEGVTGYLQVSVSAVGDYVVSRQRIAVGDVVKANMLEIRRGALERLPKGSVLMPEQIIGLQASRSFNRGAALALNNFRPRWLVERNQRVVLQAKGAGFTIRRNGKALDNGRLGSSVRVLSSDGKLLNAQVVGQSELLLRY</sequence>
<evidence type="ECO:0000256" key="2">
    <source>
        <dbReference type="ARBA" id="ARBA00010474"/>
    </source>
</evidence>
<proteinExistence type="inferred from homology"/>
<dbReference type="CDD" id="cd11614">
    <property type="entry name" value="SAF_CpaB_FlgA_like"/>
    <property type="match status" value="1"/>
</dbReference>
<evidence type="ECO:0000256" key="7">
    <source>
        <dbReference type="RuleBase" id="RU362063"/>
    </source>
</evidence>
<evidence type="ECO:0000256" key="1">
    <source>
        <dbReference type="ARBA" id="ARBA00004418"/>
    </source>
</evidence>
<evidence type="ECO:0000259" key="8">
    <source>
        <dbReference type="SMART" id="SM00858"/>
    </source>
</evidence>
<reference evidence="9 10" key="1">
    <citation type="journal article" date="2020" name="Front. Plant Sci.">
        <title>Isolation of Rhizosphere Bacteria That Improve Quality and Water Stress Tolerance in Greenhouse Ornamentals.</title>
        <authorList>
            <person name="Nordstedt N.P."/>
            <person name="Jones M.L."/>
        </authorList>
    </citation>
    <scope>NUCLEOTIDE SEQUENCE [LARGE SCALE GENOMIC DNA]</scope>
    <source>
        <strain evidence="9 10">C2F7</strain>
    </source>
</reference>
<evidence type="ECO:0000256" key="6">
    <source>
        <dbReference type="ARBA" id="ARBA00025643"/>
    </source>
</evidence>
<comment type="function">
    <text evidence="6 7">Involved in the assembly process of the P-ring formation. It may associate with FlgF on the rod constituting a structure essential for the P-ring assembly or may act as a modulator protein for the P-ring assembly.</text>
</comment>
<keyword evidence="5 7" id="KW-0574">Periplasm</keyword>
<dbReference type="Gene3D" id="3.90.1210.10">
    <property type="entry name" value="Antifreeze-like/N-acetylneuraminic acid synthase C-terminal domain"/>
    <property type="match status" value="1"/>
</dbReference>
<dbReference type="AlphaFoldDB" id="A0AAJ3FW50"/>